<protein>
    <submittedName>
        <fullName evidence="3">Uncharacterized protein</fullName>
    </submittedName>
</protein>
<feature type="region of interest" description="Disordered" evidence="1">
    <location>
        <begin position="109"/>
        <end position="189"/>
    </location>
</feature>
<keyword evidence="2" id="KW-0472">Membrane</keyword>
<feature type="compositionally biased region" description="Low complexity" evidence="1">
    <location>
        <begin position="139"/>
        <end position="152"/>
    </location>
</feature>
<feature type="transmembrane region" description="Helical" evidence="2">
    <location>
        <begin position="61"/>
        <end position="84"/>
    </location>
</feature>
<dbReference type="eggNOG" id="ENOG502TFDI">
    <property type="taxonomic scope" value="Eukaryota"/>
</dbReference>
<dbReference type="AlphaFoldDB" id="R8BPG5"/>
<feature type="compositionally biased region" description="Basic and acidic residues" evidence="1">
    <location>
        <begin position="176"/>
        <end position="189"/>
    </location>
</feature>
<evidence type="ECO:0000256" key="2">
    <source>
        <dbReference type="SAM" id="Phobius"/>
    </source>
</evidence>
<organism evidence="3 4">
    <name type="scientific">Phaeoacremonium minimum (strain UCR-PA7)</name>
    <name type="common">Esca disease fungus</name>
    <name type="synonym">Togninia minima</name>
    <dbReference type="NCBI Taxonomy" id="1286976"/>
    <lineage>
        <taxon>Eukaryota</taxon>
        <taxon>Fungi</taxon>
        <taxon>Dikarya</taxon>
        <taxon>Ascomycota</taxon>
        <taxon>Pezizomycotina</taxon>
        <taxon>Sordariomycetes</taxon>
        <taxon>Sordariomycetidae</taxon>
        <taxon>Togniniales</taxon>
        <taxon>Togniniaceae</taxon>
        <taxon>Phaeoacremonium</taxon>
    </lineage>
</organism>
<evidence type="ECO:0000313" key="4">
    <source>
        <dbReference type="Proteomes" id="UP000014074"/>
    </source>
</evidence>
<name>R8BPG5_PHAM7</name>
<dbReference type="PANTHER" id="PTHR42088:SF1">
    <property type="entry name" value="YALI0F10131P"/>
    <property type="match status" value="1"/>
</dbReference>
<dbReference type="GeneID" id="19323553"/>
<proteinExistence type="predicted"/>
<sequence>MPVINTDVRQDGEAWGISQLTQTFRIPSIPSIPVRSLLLARDKCDKGDASLCEKPVASSHITVGIVVGSVAALVLITGSILTYLHCRRARKDRADDAAHAHELADYGMDPISSVKKPRKARSPDTAMHPTAHGLAPPNRRLSSDSLSSLARSIRGRDDPFGSNAEVVRTDPSNGGWKEEGQQKPTDPFK</sequence>
<dbReference type="RefSeq" id="XP_007914003.1">
    <property type="nucleotide sequence ID" value="XM_007915812.1"/>
</dbReference>
<keyword evidence="2" id="KW-0812">Transmembrane</keyword>
<keyword evidence="2" id="KW-1133">Transmembrane helix</keyword>
<reference evidence="4" key="1">
    <citation type="journal article" date="2013" name="Genome Announc.">
        <title>Draft genome sequence of the ascomycete Phaeoacremonium aleophilum strain UCR-PA7, a causal agent of the esca disease complex in grapevines.</title>
        <authorList>
            <person name="Blanco-Ulate B."/>
            <person name="Rolshausen P."/>
            <person name="Cantu D."/>
        </authorList>
    </citation>
    <scope>NUCLEOTIDE SEQUENCE [LARGE SCALE GENOMIC DNA]</scope>
    <source>
        <strain evidence="4">UCR-PA7</strain>
    </source>
</reference>
<gene>
    <name evidence="3" type="ORF">UCRPA7_3226</name>
</gene>
<evidence type="ECO:0000313" key="3">
    <source>
        <dbReference type="EMBL" id="EOO01278.1"/>
    </source>
</evidence>
<dbReference type="PANTHER" id="PTHR42088">
    <property type="entry name" value="YALI0F10131P"/>
    <property type="match status" value="1"/>
</dbReference>
<dbReference type="Proteomes" id="UP000014074">
    <property type="component" value="Unassembled WGS sequence"/>
</dbReference>
<evidence type="ECO:0000256" key="1">
    <source>
        <dbReference type="SAM" id="MobiDB-lite"/>
    </source>
</evidence>
<keyword evidence="4" id="KW-1185">Reference proteome</keyword>
<dbReference type="EMBL" id="KB933036">
    <property type="protein sequence ID" value="EOO01278.1"/>
    <property type="molecule type" value="Genomic_DNA"/>
</dbReference>
<accession>R8BPG5</accession>
<dbReference type="KEGG" id="tmn:UCRPA7_3226"/>
<dbReference type="HOGENOM" id="CLU_1435365_0_0_1"/>